<sequence>MFNPALNQGYVPCSPYKCLLTLYAELISGTRRFRKLYTAVQNNERCPPVDLRYLTKPRLRMGGSDVRADVSSFLWNLYNSCAETLPDVRDDTAESGELELVLNVRAGSDGAEEDPYAKAMADAQNGKSHANERKVWSFCQRTSAAGGPEDRYLPPGRMKDQFEQYRLASHLQAPASFPSFWRVWQSEFPFLKYRPETLHHECTTCIRHRALVKMLSGHLLAQAAQQRLYALHLRAQYLDRTQYWADRGLSRGGGHTITCICDGMDQSKYAIPRCAITKSKEFSTFQRPRLHCSCLIIHGYDVVFAVSDMNVAKDSNASLELISFGLELLQQKGICLRTV</sequence>
<proteinExistence type="predicted"/>
<dbReference type="Proteomes" id="UP001642484">
    <property type="component" value="Unassembled WGS sequence"/>
</dbReference>
<evidence type="ECO:0000313" key="1">
    <source>
        <dbReference type="EMBL" id="CAK9002032.1"/>
    </source>
</evidence>
<keyword evidence="2" id="KW-1185">Reference proteome</keyword>
<dbReference type="EMBL" id="CAXAMN010002914">
    <property type="protein sequence ID" value="CAK9002032.1"/>
    <property type="molecule type" value="Genomic_DNA"/>
</dbReference>
<evidence type="ECO:0000313" key="2">
    <source>
        <dbReference type="Proteomes" id="UP001642484"/>
    </source>
</evidence>
<protein>
    <submittedName>
        <fullName evidence="1">Uncharacterized protein</fullName>
    </submittedName>
</protein>
<name>A0ABP0IJ20_9DINO</name>
<gene>
    <name evidence="1" type="ORF">CCMP2556_LOCUS6701</name>
</gene>
<reference evidence="1 2" key="1">
    <citation type="submission" date="2024-02" db="EMBL/GenBank/DDBJ databases">
        <authorList>
            <person name="Chen Y."/>
            <person name="Shah S."/>
            <person name="Dougan E. K."/>
            <person name="Thang M."/>
            <person name="Chan C."/>
        </authorList>
    </citation>
    <scope>NUCLEOTIDE SEQUENCE [LARGE SCALE GENOMIC DNA]</scope>
</reference>
<accession>A0ABP0IJ20</accession>
<organism evidence="1 2">
    <name type="scientific">Durusdinium trenchii</name>
    <dbReference type="NCBI Taxonomy" id="1381693"/>
    <lineage>
        <taxon>Eukaryota</taxon>
        <taxon>Sar</taxon>
        <taxon>Alveolata</taxon>
        <taxon>Dinophyceae</taxon>
        <taxon>Suessiales</taxon>
        <taxon>Symbiodiniaceae</taxon>
        <taxon>Durusdinium</taxon>
    </lineage>
</organism>
<comment type="caution">
    <text evidence="1">The sequence shown here is derived from an EMBL/GenBank/DDBJ whole genome shotgun (WGS) entry which is preliminary data.</text>
</comment>